<protein>
    <submittedName>
        <fullName evidence="1">Uncharacterized protein</fullName>
    </submittedName>
</protein>
<comment type="caution">
    <text evidence="1">The sequence shown here is derived from an EMBL/GenBank/DDBJ whole genome shotgun (WGS) entry which is preliminary data.</text>
</comment>
<evidence type="ECO:0000313" key="2">
    <source>
        <dbReference type="Proteomes" id="UP001057402"/>
    </source>
</evidence>
<reference evidence="2" key="1">
    <citation type="journal article" date="2023" name="Front. Plant Sci.">
        <title>Chromosomal-level genome assembly of Melastoma candidum provides insights into trichome evolution.</title>
        <authorList>
            <person name="Zhong Y."/>
            <person name="Wu W."/>
            <person name="Sun C."/>
            <person name="Zou P."/>
            <person name="Liu Y."/>
            <person name="Dai S."/>
            <person name="Zhou R."/>
        </authorList>
    </citation>
    <scope>NUCLEOTIDE SEQUENCE [LARGE SCALE GENOMIC DNA]</scope>
</reference>
<evidence type="ECO:0000313" key="1">
    <source>
        <dbReference type="EMBL" id="KAI4369694.1"/>
    </source>
</evidence>
<gene>
    <name evidence="1" type="ORF">MLD38_018108</name>
</gene>
<keyword evidence="2" id="KW-1185">Reference proteome</keyword>
<sequence>MKQVGMDGGAPTEEEVTLLGLWVSPFVRRVEWALHLKGIPYAYVEQDIIDKSPLLLRLNPLLKTVPVLVHRGNPLPESLIILEYLDEAFPGKGPSILPRDPLCRAEARFWAKFPEEKLLDNAWIAMTTDGEEKEMALKSASVVMEKIEERLKGVVNFCGGDEVGFADLAWGWIAHWLPVWDEVGGTSILNEGKHPATLAWARRFTGHPVIKENLPPRDKTLTYYTEKRKRIMALKA</sequence>
<name>A0ACB9QWA9_9MYRT</name>
<dbReference type="Proteomes" id="UP001057402">
    <property type="component" value="Chromosome 5"/>
</dbReference>
<dbReference type="EMBL" id="CM042884">
    <property type="protein sequence ID" value="KAI4369694.1"/>
    <property type="molecule type" value="Genomic_DNA"/>
</dbReference>
<proteinExistence type="predicted"/>
<organism evidence="1 2">
    <name type="scientific">Melastoma candidum</name>
    <dbReference type="NCBI Taxonomy" id="119954"/>
    <lineage>
        <taxon>Eukaryota</taxon>
        <taxon>Viridiplantae</taxon>
        <taxon>Streptophyta</taxon>
        <taxon>Embryophyta</taxon>
        <taxon>Tracheophyta</taxon>
        <taxon>Spermatophyta</taxon>
        <taxon>Magnoliopsida</taxon>
        <taxon>eudicotyledons</taxon>
        <taxon>Gunneridae</taxon>
        <taxon>Pentapetalae</taxon>
        <taxon>rosids</taxon>
        <taxon>malvids</taxon>
        <taxon>Myrtales</taxon>
        <taxon>Melastomataceae</taxon>
        <taxon>Melastomatoideae</taxon>
        <taxon>Melastomateae</taxon>
        <taxon>Melastoma</taxon>
    </lineage>
</organism>
<accession>A0ACB9QWA9</accession>